<organism evidence="1 2">
    <name type="scientific">Pleurodeles waltl</name>
    <name type="common">Iberian ribbed newt</name>
    <dbReference type="NCBI Taxonomy" id="8319"/>
    <lineage>
        <taxon>Eukaryota</taxon>
        <taxon>Metazoa</taxon>
        <taxon>Chordata</taxon>
        <taxon>Craniata</taxon>
        <taxon>Vertebrata</taxon>
        <taxon>Euteleostomi</taxon>
        <taxon>Amphibia</taxon>
        <taxon>Batrachia</taxon>
        <taxon>Caudata</taxon>
        <taxon>Salamandroidea</taxon>
        <taxon>Salamandridae</taxon>
        <taxon>Pleurodelinae</taxon>
        <taxon>Pleurodeles</taxon>
    </lineage>
</organism>
<comment type="caution">
    <text evidence="1">The sequence shown here is derived from an EMBL/GenBank/DDBJ whole genome shotgun (WGS) entry which is preliminary data.</text>
</comment>
<reference evidence="1" key="1">
    <citation type="journal article" date="2022" name="bioRxiv">
        <title>Sequencing and chromosome-scale assembly of the giantPleurodeles waltlgenome.</title>
        <authorList>
            <person name="Brown T."/>
            <person name="Elewa A."/>
            <person name="Iarovenko S."/>
            <person name="Subramanian E."/>
            <person name="Araus A.J."/>
            <person name="Petzold A."/>
            <person name="Susuki M."/>
            <person name="Suzuki K.-i.T."/>
            <person name="Hayashi T."/>
            <person name="Toyoda A."/>
            <person name="Oliveira C."/>
            <person name="Osipova E."/>
            <person name="Leigh N.D."/>
            <person name="Simon A."/>
            <person name="Yun M.H."/>
        </authorList>
    </citation>
    <scope>NUCLEOTIDE SEQUENCE</scope>
    <source>
        <strain evidence="1">20211129_DDA</strain>
        <tissue evidence="1">Liver</tissue>
    </source>
</reference>
<evidence type="ECO:0000313" key="1">
    <source>
        <dbReference type="EMBL" id="KAJ1100884.1"/>
    </source>
</evidence>
<name>A0AAV7MCI8_PLEWA</name>
<accession>A0AAV7MCI8</accession>
<dbReference type="EMBL" id="JANPWB010000014">
    <property type="protein sequence ID" value="KAJ1100884.1"/>
    <property type="molecule type" value="Genomic_DNA"/>
</dbReference>
<protein>
    <submittedName>
        <fullName evidence="1">Uncharacterized protein</fullName>
    </submittedName>
</protein>
<gene>
    <name evidence="1" type="ORF">NDU88_005959</name>
</gene>
<dbReference type="Proteomes" id="UP001066276">
    <property type="component" value="Chromosome 10"/>
</dbReference>
<keyword evidence="2" id="KW-1185">Reference proteome</keyword>
<evidence type="ECO:0000313" key="2">
    <source>
        <dbReference type="Proteomes" id="UP001066276"/>
    </source>
</evidence>
<proteinExistence type="predicted"/>
<sequence length="90" mass="10104">METEVLNTADLTEAQLQRLCKETGLNAGRKATMLDLHIITLCTNKEVRRMEAIPEADNTEEEGLYLDEEDLAMGPEPQLCEVEDNLPTVE</sequence>
<dbReference type="AlphaFoldDB" id="A0AAV7MCI8"/>